<evidence type="ECO:0000313" key="9">
    <source>
        <dbReference type="Proteomes" id="UP000191820"/>
    </source>
</evidence>
<dbReference type="SUPFAM" id="SSF161111">
    <property type="entry name" value="Cation efflux protein transmembrane domain-like"/>
    <property type="match status" value="1"/>
</dbReference>
<dbReference type="Gene3D" id="1.20.1510.10">
    <property type="entry name" value="Cation efflux protein transmembrane domain"/>
    <property type="match status" value="1"/>
</dbReference>
<dbReference type="Proteomes" id="UP000191820">
    <property type="component" value="Chromosome"/>
</dbReference>
<keyword evidence="4 6" id="KW-1133">Transmembrane helix</keyword>
<organism evidence="8 9">
    <name type="scientific">Shewanella japonica</name>
    <dbReference type="NCBI Taxonomy" id="93973"/>
    <lineage>
        <taxon>Bacteria</taxon>
        <taxon>Pseudomonadati</taxon>
        <taxon>Pseudomonadota</taxon>
        <taxon>Gammaproteobacteria</taxon>
        <taxon>Alteromonadales</taxon>
        <taxon>Shewanellaceae</taxon>
        <taxon>Shewanella</taxon>
    </lineage>
</organism>
<gene>
    <name evidence="8" type="ORF">SJ2017_0553</name>
</gene>
<feature type="transmembrane region" description="Helical" evidence="6">
    <location>
        <begin position="189"/>
        <end position="210"/>
    </location>
</feature>
<dbReference type="InterPro" id="IPR050291">
    <property type="entry name" value="CDF_Transporter"/>
</dbReference>
<feature type="transmembrane region" description="Helical" evidence="6">
    <location>
        <begin position="156"/>
        <end position="177"/>
    </location>
</feature>
<feature type="transmembrane region" description="Helical" evidence="6">
    <location>
        <begin position="114"/>
        <end position="135"/>
    </location>
</feature>
<reference evidence="8 9" key="1">
    <citation type="submission" date="2017-03" db="EMBL/GenBank/DDBJ databases">
        <title>Genome sequencing of Shewanella japonica KCTC 22435.</title>
        <authorList>
            <person name="Kim K.M."/>
        </authorList>
    </citation>
    <scope>NUCLEOTIDE SEQUENCE [LARGE SCALE GENOMIC DNA]</scope>
    <source>
        <strain evidence="8 9">KCTC 22435</strain>
    </source>
</reference>
<accession>A0ABM6JHW6</accession>
<keyword evidence="3 6" id="KW-0812">Transmembrane</keyword>
<evidence type="ECO:0000259" key="7">
    <source>
        <dbReference type="Pfam" id="PF01545"/>
    </source>
</evidence>
<comment type="subcellular location">
    <subcellularLocation>
        <location evidence="1">Membrane</location>
        <topology evidence="1">Multi-pass membrane protein</topology>
    </subcellularLocation>
</comment>
<proteinExistence type="predicted"/>
<evidence type="ECO:0000256" key="4">
    <source>
        <dbReference type="ARBA" id="ARBA00022989"/>
    </source>
</evidence>
<evidence type="ECO:0000256" key="1">
    <source>
        <dbReference type="ARBA" id="ARBA00004141"/>
    </source>
</evidence>
<keyword evidence="5 6" id="KW-0472">Membrane</keyword>
<name>A0ABM6JHW6_9GAMM</name>
<dbReference type="PANTHER" id="PTHR43840">
    <property type="entry name" value="MITOCHONDRIAL METAL TRANSPORTER 1-RELATED"/>
    <property type="match status" value="1"/>
</dbReference>
<dbReference type="Pfam" id="PF01545">
    <property type="entry name" value="Cation_efflux"/>
    <property type="match status" value="1"/>
</dbReference>
<sequence length="300" mass="32260">MCVRDKNKDKQLLKFSAVAALAFAVLGVVVGGLSGSIVILFDGAYSLMSLFLTMLSLAASSYMRAPSRSQFAFGKAIIEPLVVAIKGTVILMLLCFSLSSAMTTILSGGKAIDMSIAAVFGFIGLLGCAGVWWFLARQNGPQRSGLFAAEIKQWKMDTIISAAVCAGFIIAVLMAYTPWRAYAVYADSVMMLLIGSYFISVPLTMLTGALRELLMMKPSQEICSLVHESVSEANGSSLQELEITGIAKVGPELMVNINVNPKKSNQLLPDLQKIRALMDKKLATLSLDIKLNLDIVTEAK</sequence>
<dbReference type="InterPro" id="IPR027469">
    <property type="entry name" value="Cation_efflux_TMD_sf"/>
</dbReference>
<evidence type="ECO:0000256" key="6">
    <source>
        <dbReference type="SAM" id="Phobius"/>
    </source>
</evidence>
<evidence type="ECO:0000256" key="3">
    <source>
        <dbReference type="ARBA" id="ARBA00022692"/>
    </source>
</evidence>
<keyword evidence="2" id="KW-0813">Transport</keyword>
<protein>
    <submittedName>
        <fullName evidence="8">Cobalt-zinc-cadmium resistance protein</fullName>
    </submittedName>
</protein>
<keyword evidence="9" id="KW-1185">Reference proteome</keyword>
<feature type="transmembrane region" description="Helical" evidence="6">
    <location>
        <begin position="47"/>
        <end position="65"/>
    </location>
</feature>
<dbReference type="RefSeq" id="WP_080914806.1">
    <property type="nucleotide sequence ID" value="NZ_CP020472.1"/>
</dbReference>
<feature type="transmembrane region" description="Helical" evidence="6">
    <location>
        <begin position="12"/>
        <end position="41"/>
    </location>
</feature>
<feature type="domain" description="Cation efflux protein transmembrane" evidence="7">
    <location>
        <begin position="14"/>
        <end position="214"/>
    </location>
</feature>
<dbReference type="EMBL" id="CP020472">
    <property type="protein sequence ID" value="ARD20891.1"/>
    <property type="molecule type" value="Genomic_DNA"/>
</dbReference>
<evidence type="ECO:0000256" key="5">
    <source>
        <dbReference type="ARBA" id="ARBA00023136"/>
    </source>
</evidence>
<evidence type="ECO:0000256" key="2">
    <source>
        <dbReference type="ARBA" id="ARBA00022448"/>
    </source>
</evidence>
<evidence type="ECO:0000313" key="8">
    <source>
        <dbReference type="EMBL" id="ARD20891.1"/>
    </source>
</evidence>
<dbReference type="InterPro" id="IPR058533">
    <property type="entry name" value="Cation_efflux_TM"/>
</dbReference>
<feature type="transmembrane region" description="Helical" evidence="6">
    <location>
        <begin position="77"/>
        <end position="102"/>
    </location>
</feature>
<dbReference type="PANTHER" id="PTHR43840:SF15">
    <property type="entry name" value="MITOCHONDRIAL METAL TRANSPORTER 1-RELATED"/>
    <property type="match status" value="1"/>
</dbReference>